<dbReference type="RefSeq" id="WP_264504423.1">
    <property type="nucleotide sequence ID" value="NZ_JAPDFL010000001.1"/>
</dbReference>
<organism evidence="3 4">
    <name type="scientific">Pararhodobacter zhoushanensis</name>
    <dbReference type="NCBI Taxonomy" id="2479545"/>
    <lineage>
        <taxon>Bacteria</taxon>
        <taxon>Pseudomonadati</taxon>
        <taxon>Pseudomonadota</taxon>
        <taxon>Alphaproteobacteria</taxon>
        <taxon>Rhodobacterales</taxon>
        <taxon>Paracoccaceae</taxon>
        <taxon>Pararhodobacter</taxon>
    </lineage>
</organism>
<feature type="chain" id="PRO_5047136684" evidence="2">
    <location>
        <begin position="22"/>
        <end position="176"/>
    </location>
</feature>
<name>A0ABT3GUT5_9RHOB</name>
<dbReference type="PROSITE" id="PS51257">
    <property type="entry name" value="PROKAR_LIPOPROTEIN"/>
    <property type="match status" value="1"/>
</dbReference>
<dbReference type="Proteomes" id="UP001208938">
    <property type="component" value="Unassembled WGS sequence"/>
</dbReference>
<evidence type="ECO:0000313" key="3">
    <source>
        <dbReference type="EMBL" id="MCW1931297.1"/>
    </source>
</evidence>
<evidence type="ECO:0000256" key="1">
    <source>
        <dbReference type="SAM" id="MobiDB-lite"/>
    </source>
</evidence>
<dbReference type="InterPro" id="IPR021395">
    <property type="entry name" value="DUF3035"/>
</dbReference>
<accession>A0ABT3GUT5</accession>
<comment type="caution">
    <text evidence="3">The sequence shown here is derived from an EMBL/GenBank/DDBJ whole genome shotgun (WGS) entry which is preliminary data.</text>
</comment>
<keyword evidence="2" id="KW-0732">Signal</keyword>
<reference evidence="3 4" key="1">
    <citation type="submission" date="2022-10" db="EMBL/GenBank/DDBJ databases">
        <title>Pararhodobacter sp. nov., isolated from marine algae.</title>
        <authorList>
            <person name="Choi B.J."/>
            <person name="Kim J.M."/>
            <person name="Lee J.K."/>
            <person name="Choi D.G."/>
            <person name="Jeon C.O."/>
        </authorList>
    </citation>
    <scope>NUCLEOTIDE SEQUENCE [LARGE SCALE GENOMIC DNA]</scope>
    <source>
        <strain evidence="3 4">ZQ420</strain>
    </source>
</reference>
<evidence type="ECO:0000256" key="2">
    <source>
        <dbReference type="SAM" id="SignalP"/>
    </source>
</evidence>
<feature type="region of interest" description="Disordered" evidence="1">
    <location>
        <begin position="30"/>
        <end position="73"/>
    </location>
</feature>
<dbReference type="Pfam" id="PF11233">
    <property type="entry name" value="DUF3035"/>
    <property type="match status" value="1"/>
</dbReference>
<gene>
    <name evidence="3" type="ORF">OKW52_03190</name>
</gene>
<protein>
    <submittedName>
        <fullName evidence="3">DUF3035 domain-containing protein</fullName>
    </submittedName>
</protein>
<proteinExistence type="predicted"/>
<keyword evidence="4" id="KW-1185">Reference proteome</keyword>
<feature type="signal peptide" evidence="2">
    <location>
        <begin position="1"/>
        <end position="21"/>
    </location>
</feature>
<feature type="compositionally biased region" description="Polar residues" evidence="1">
    <location>
        <begin position="58"/>
        <end position="69"/>
    </location>
</feature>
<dbReference type="EMBL" id="JAPDFL010000001">
    <property type="protein sequence ID" value="MCW1931297.1"/>
    <property type="molecule type" value="Genomic_DNA"/>
</dbReference>
<evidence type="ECO:0000313" key="4">
    <source>
        <dbReference type="Proteomes" id="UP001208938"/>
    </source>
</evidence>
<sequence>MTLLRLCTFAVIGLLAVSACSRNGEVPRLMNTSSSQNGPDEFSILPTQPLQAPADFNTLPTPTPGGSNLTDPDPRAAAVAALGGRVTAERSAGVPSADAGLVAYAGRQGVTPDIRATLAAEDEEIRRGGGGRILERMFNTNMYRRAYADQILDPQAELQVWRSRGVITPGAPPPGR</sequence>